<evidence type="ECO:0000313" key="2">
    <source>
        <dbReference type="Proteomes" id="UP001341840"/>
    </source>
</evidence>
<keyword evidence="2" id="KW-1185">Reference proteome</keyword>
<reference evidence="1 2" key="1">
    <citation type="journal article" date="2023" name="Plants (Basel)">
        <title>Bridging the Gap: Combining Genomics and Transcriptomics Approaches to Understand Stylosanthes scabra, an Orphan Legume from the Brazilian Caatinga.</title>
        <authorList>
            <person name="Ferreira-Neto J.R.C."/>
            <person name="da Silva M.D."/>
            <person name="Binneck E."/>
            <person name="de Melo N.F."/>
            <person name="da Silva R.H."/>
            <person name="de Melo A.L.T.M."/>
            <person name="Pandolfi V."/>
            <person name="Bustamante F.O."/>
            <person name="Brasileiro-Vidal A.C."/>
            <person name="Benko-Iseppon A.M."/>
        </authorList>
    </citation>
    <scope>NUCLEOTIDE SEQUENCE [LARGE SCALE GENOMIC DNA]</scope>
    <source>
        <tissue evidence="1">Leaves</tissue>
    </source>
</reference>
<name>A0ABU6QBQ9_9FABA</name>
<dbReference type="EMBL" id="JASCZI010000145">
    <property type="protein sequence ID" value="MED6109352.1"/>
    <property type="molecule type" value="Genomic_DNA"/>
</dbReference>
<comment type="caution">
    <text evidence="1">The sequence shown here is derived from an EMBL/GenBank/DDBJ whole genome shotgun (WGS) entry which is preliminary data.</text>
</comment>
<protein>
    <submittedName>
        <fullName evidence="1">Uncharacterized protein</fullName>
    </submittedName>
</protein>
<evidence type="ECO:0000313" key="1">
    <source>
        <dbReference type="EMBL" id="MED6109352.1"/>
    </source>
</evidence>
<sequence length="122" mass="14152">MNYRRRNASPFSEPNVRHRSIFNSWTRIVGRYPSNSAPKQHTPMAGPHREIRFHHRCRITNLNLFSVFAVSWCHFRSSSSSCVVLGFNHCSRLGEKLLIAAPPQRRERSITQCSKTKRSTLT</sequence>
<organism evidence="1 2">
    <name type="scientific">Stylosanthes scabra</name>
    <dbReference type="NCBI Taxonomy" id="79078"/>
    <lineage>
        <taxon>Eukaryota</taxon>
        <taxon>Viridiplantae</taxon>
        <taxon>Streptophyta</taxon>
        <taxon>Embryophyta</taxon>
        <taxon>Tracheophyta</taxon>
        <taxon>Spermatophyta</taxon>
        <taxon>Magnoliopsida</taxon>
        <taxon>eudicotyledons</taxon>
        <taxon>Gunneridae</taxon>
        <taxon>Pentapetalae</taxon>
        <taxon>rosids</taxon>
        <taxon>fabids</taxon>
        <taxon>Fabales</taxon>
        <taxon>Fabaceae</taxon>
        <taxon>Papilionoideae</taxon>
        <taxon>50 kb inversion clade</taxon>
        <taxon>dalbergioids sensu lato</taxon>
        <taxon>Dalbergieae</taxon>
        <taxon>Pterocarpus clade</taxon>
        <taxon>Stylosanthes</taxon>
    </lineage>
</organism>
<gene>
    <name evidence="1" type="ORF">PIB30_032695</name>
</gene>
<accession>A0ABU6QBQ9</accession>
<dbReference type="Proteomes" id="UP001341840">
    <property type="component" value="Unassembled WGS sequence"/>
</dbReference>
<proteinExistence type="predicted"/>